<comment type="similarity">
    <text evidence="2">Belongs to the AP endonuclease 2 family.</text>
</comment>
<feature type="domain" description="Xylose isomerase-like TIM barrel" evidence="8">
    <location>
        <begin position="24"/>
        <end position="258"/>
    </location>
</feature>
<dbReference type="RefSeq" id="WP_048100606.1">
    <property type="nucleotide sequence ID" value="NZ_JFZT01000061.1"/>
</dbReference>
<gene>
    <name evidence="9" type="ORF">CM19_12185</name>
</gene>
<reference evidence="9 10" key="1">
    <citation type="submission" date="2014-03" db="EMBL/GenBank/DDBJ databases">
        <title>Draft genome sequence of the novel thermoacidophilic archaea Acidianus copahuensis ALE1 strain, isolated from Copahue volcanic area in Neuquen Argentina.</title>
        <authorList>
            <person name="Urbieta M.S."/>
            <person name="Rascovan N."/>
            <person name="Castro C."/>
            <person name="Revale S."/>
            <person name="Giaveno M.A."/>
            <person name="Vazquez M.P."/>
            <person name="Donati E.R."/>
        </authorList>
    </citation>
    <scope>NUCLEOTIDE SEQUENCE [LARGE SCALE GENOMIC DNA]</scope>
    <source>
        <strain evidence="9 10">ALE1</strain>
    </source>
</reference>
<dbReference type="GO" id="GO:0008081">
    <property type="term" value="F:phosphoric diester hydrolase activity"/>
    <property type="evidence" value="ECO:0007669"/>
    <property type="project" value="TreeGrafter"/>
</dbReference>
<keyword evidence="9" id="KW-0540">Nuclease</keyword>
<dbReference type="PANTHER" id="PTHR21445:SF0">
    <property type="entry name" value="APURINIC-APYRIMIDINIC ENDONUCLEASE"/>
    <property type="match status" value="1"/>
</dbReference>
<evidence type="ECO:0000256" key="1">
    <source>
        <dbReference type="ARBA" id="ARBA00001947"/>
    </source>
</evidence>
<dbReference type="InterPro" id="IPR001719">
    <property type="entry name" value="AP_endonuc_2"/>
</dbReference>
<dbReference type="SUPFAM" id="SSF51658">
    <property type="entry name" value="Xylose isomerase-like"/>
    <property type="match status" value="1"/>
</dbReference>
<keyword evidence="9" id="KW-0255">Endonuclease</keyword>
<dbReference type="Proteomes" id="UP000024332">
    <property type="component" value="Unassembled WGS sequence"/>
</dbReference>
<dbReference type="SMART" id="SM00518">
    <property type="entry name" value="AP2Ec"/>
    <property type="match status" value="1"/>
</dbReference>
<dbReference type="EMBL" id="JFZT01000061">
    <property type="protein sequence ID" value="EZQ01823.1"/>
    <property type="molecule type" value="Genomic_DNA"/>
</dbReference>
<accession>A0A031LLT4</accession>
<evidence type="ECO:0000256" key="6">
    <source>
        <dbReference type="ARBA" id="ARBA00022833"/>
    </source>
</evidence>
<dbReference type="GO" id="GO:0008270">
    <property type="term" value="F:zinc ion binding"/>
    <property type="evidence" value="ECO:0007669"/>
    <property type="project" value="InterPro"/>
</dbReference>
<dbReference type="Gene3D" id="3.20.20.150">
    <property type="entry name" value="Divalent-metal-dependent TIM barrel enzymes"/>
    <property type="match status" value="1"/>
</dbReference>
<dbReference type="InterPro" id="IPR018246">
    <property type="entry name" value="AP_endonuc_F2_Zn_BS"/>
</dbReference>
<comment type="caution">
    <text evidence="9">The sequence shown here is derived from an EMBL/GenBank/DDBJ whole genome shotgun (WGS) entry which is preliminary data.</text>
</comment>
<evidence type="ECO:0000256" key="5">
    <source>
        <dbReference type="ARBA" id="ARBA00022801"/>
    </source>
</evidence>
<dbReference type="Pfam" id="PF01261">
    <property type="entry name" value="AP_endonuc_2"/>
    <property type="match status" value="1"/>
</dbReference>
<dbReference type="InterPro" id="IPR036237">
    <property type="entry name" value="Xyl_isomerase-like_sf"/>
</dbReference>
<protein>
    <submittedName>
        <fullName evidence="9">Endonuclease IV</fullName>
    </submittedName>
</protein>
<sequence>MARIYLGTAGIPLSSKGKSTADGIRRVRELGLNAMEVEFVRGVKMGLEKAAELKKVAEEENVRLSVHAPYFINLCSEEKDKAEASKNRILETASRAEAMGADAIAIHVAFYKKGDREKCMEIVKSSMGEIIDRAEESNIKTVKFGIETMAKETAIGTIDEVIEISKDVGKRVIPYIDWAHTFARQNANINYGEIIDRLSKELSMSHINSHFEGLAERKGKFVDVHRSIKYNTPPFEPLAKEILKREISITLICESPELENDALIMKKILENDGYRLE</sequence>
<keyword evidence="10" id="KW-1185">Reference proteome</keyword>
<comment type="cofactor">
    <cofactor evidence="1">
        <name>Zn(2+)</name>
        <dbReference type="ChEBI" id="CHEBI:29105"/>
    </cofactor>
</comment>
<keyword evidence="4" id="KW-0227">DNA damage</keyword>
<keyword evidence="5" id="KW-0378">Hydrolase</keyword>
<evidence type="ECO:0000256" key="3">
    <source>
        <dbReference type="ARBA" id="ARBA00022723"/>
    </source>
</evidence>
<evidence type="ECO:0000259" key="8">
    <source>
        <dbReference type="Pfam" id="PF01261"/>
    </source>
</evidence>
<evidence type="ECO:0000256" key="7">
    <source>
        <dbReference type="ARBA" id="ARBA00023204"/>
    </source>
</evidence>
<dbReference type="PANTHER" id="PTHR21445">
    <property type="entry name" value="ENDONUCLEASE IV ENDODEOXYRIBONUCLEASE IV"/>
    <property type="match status" value="1"/>
</dbReference>
<name>A0A031LLT4_9CREN</name>
<evidence type="ECO:0000313" key="9">
    <source>
        <dbReference type="EMBL" id="EZQ01823.1"/>
    </source>
</evidence>
<evidence type="ECO:0000256" key="2">
    <source>
        <dbReference type="ARBA" id="ARBA00005340"/>
    </source>
</evidence>
<dbReference type="OrthoDB" id="33250at2157"/>
<organism evidence="9 10">
    <name type="scientific">Candidatus Acidianus copahuensis</name>
    <dbReference type="NCBI Taxonomy" id="1160895"/>
    <lineage>
        <taxon>Archaea</taxon>
        <taxon>Thermoproteota</taxon>
        <taxon>Thermoprotei</taxon>
        <taxon>Sulfolobales</taxon>
        <taxon>Sulfolobaceae</taxon>
        <taxon>Acidianus</taxon>
    </lineage>
</organism>
<dbReference type="CDD" id="cd00019">
    <property type="entry name" value="AP2Ec"/>
    <property type="match status" value="1"/>
</dbReference>
<dbReference type="GO" id="GO:0003906">
    <property type="term" value="F:DNA-(apurinic or apyrimidinic site) endonuclease activity"/>
    <property type="evidence" value="ECO:0007669"/>
    <property type="project" value="TreeGrafter"/>
</dbReference>
<keyword evidence="7" id="KW-0234">DNA repair</keyword>
<evidence type="ECO:0000256" key="4">
    <source>
        <dbReference type="ARBA" id="ARBA00022763"/>
    </source>
</evidence>
<keyword evidence="6" id="KW-0862">Zinc</keyword>
<dbReference type="STRING" id="1160895.CM19_12185"/>
<dbReference type="PROSITE" id="PS00729">
    <property type="entry name" value="AP_NUCLEASE_F2_1"/>
    <property type="match status" value="1"/>
</dbReference>
<dbReference type="AlphaFoldDB" id="A0A031LLT4"/>
<keyword evidence="3" id="KW-0479">Metal-binding</keyword>
<proteinExistence type="inferred from homology"/>
<dbReference type="GO" id="GO:0003677">
    <property type="term" value="F:DNA binding"/>
    <property type="evidence" value="ECO:0007669"/>
    <property type="project" value="InterPro"/>
</dbReference>
<evidence type="ECO:0000313" key="10">
    <source>
        <dbReference type="Proteomes" id="UP000024332"/>
    </source>
</evidence>
<dbReference type="InterPro" id="IPR013022">
    <property type="entry name" value="Xyl_isomerase-like_TIM-brl"/>
</dbReference>
<dbReference type="FunFam" id="3.20.20.150:FF:000017">
    <property type="entry name" value="Endonuclease IV related protein"/>
    <property type="match status" value="1"/>
</dbReference>
<dbReference type="GO" id="GO:0006284">
    <property type="term" value="P:base-excision repair"/>
    <property type="evidence" value="ECO:0007669"/>
    <property type="project" value="TreeGrafter"/>
</dbReference>